<dbReference type="PANTHER" id="PTHR47506">
    <property type="entry name" value="TRANSCRIPTIONAL REGULATORY PROTEIN"/>
    <property type="match status" value="1"/>
</dbReference>
<dbReference type="GO" id="GO:0003677">
    <property type="term" value="F:DNA binding"/>
    <property type="evidence" value="ECO:0007669"/>
    <property type="project" value="UniProtKB-UniRule"/>
</dbReference>
<dbReference type="Pfam" id="PF17940">
    <property type="entry name" value="TetR_C_31"/>
    <property type="match status" value="1"/>
</dbReference>
<dbReference type="PANTHER" id="PTHR47506:SF6">
    <property type="entry name" value="HTH-TYPE TRANSCRIPTIONAL REPRESSOR NEMR"/>
    <property type="match status" value="1"/>
</dbReference>
<evidence type="ECO:0000256" key="1">
    <source>
        <dbReference type="ARBA" id="ARBA00023015"/>
    </source>
</evidence>
<protein>
    <submittedName>
        <fullName evidence="6">Uncharacterized protein conserved in bacteria</fullName>
    </submittedName>
</protein>
<dbReference type="InterPro" id="IPR009057">
    <property type="entry name" value="Homeodomain-like_sf"/>
</dbReference>
<dbReference type="Proteomes" id="UP000267342">
    <property type="component" value="Chromosome"/>
</dbReference>
<dbReference type="Gene3D" id="1.10.357.10">
    <property type="entry name" value="Tetracycline Repressor, domain 2"/>
    <property type="match status" value="1"/>
</dbReference>
<dbReference type="OrthoDB" id="9809265at2"/>
<dbReference type="InterPro" id="IPR041583">
    <property type="entry name" value="TetR_C_31"/>
</dbReference>
<keyword evidence="1" id="KW-0805">Transcription regulation</keyword>
<dbReference type="EMBL" id="AP018933">
    <property type="protein sequence ID" value="BBG28917.1"/>
    <property type="molecule type" value="Genomic_DNA"/>
</dbReference>
<keyword evidence="3" id="KW-0804">Transcription</keyword>
<evidence type="ECO:0000256" key="3">
    <source>
        <dbReference type="ARBA" id="ARBA00023163"/>
    </source>
</evidence>
<dbReference type="KEGG" id="zpl:ZBT109_0117"/>
<dbReference type="PRINTS" id="PR00455">
    <property type="entry name" value="HTHTETR"/>
</dbReference>
<reference evidence="6 7" key="1">
    <citation type="submission" date="2018-09" db="EMBL/GenBank/DDBJ databases">
        <title>Zymobacter palmae IAM14233 (=T109) whole genome analysis.</title>
        <authorList>
            <person name="Yanase H."/>
        </authorList>
    </citation>
    <scope>NUCLEOTIDE SEQUENCE [LARGE SCALE GENOMIC DNA]</scope>
    <source>
        <strain evidence="6 7">IAM14233</strain>
    </source>
</reference>
<dbReference type="AlphaFoldDB" id="A0A348HBB5"/>
<evidence type="ECO:0000256" key="4">
    <source>
        <dbReference type="PROSITE-ProRule" id="PRU00335"/>
    </source>
</evidence>
<dbReference type="RefSeq" id="WP_027704447.1">
    <property type="nucleotide sequence ID" value="NZ_AP018933.1"/>
</dbReference>
<keyword evidence="2 4" id="KW-0238">DNA-binding</keyword>
<sequence length="180" mass="19796">MTGKHWQQDPLRSERIAAAALEVIAEYGVAGTTYRKVAAAAGVPLGAVSYYFTSMETLLTAAFTRLADETSQVFAQRIADAHSKEEAYEAVVDIIFGDVTSSSRTLLLSYELYGFASRHPAMTSVMNTWMNKSRRALARHFSPTAVVALDALIEGVTIHRSVIAIERQDVIRMVQQLAQL</sequence>
<dbReference type="PROSITE" id="PS50977">
    <property type="entry name" value="HTH_TETR_2"/>
    <property type="match status" value="1"/>
</dbReference>
<organism evidence="6 7">
    <name type="scientific">Zymobacter palmae</name>
    <dbReference type="NCBI Taxonomy" id="33074"/>
    <lineage>
        <taxon>Bacteria</taxon>
        <taxon>Pseudomonadati</taxon>
        <taxon>Pseudomonadota</taxon>
        <taxon>Gammaproteobacteria</taxon>
        <taxon>Oceanospirillales</taxon>
        <taxon>Halomonadaceae</taxon>
        <taxon>Zymobacter group</taxon>
        <taxon>Zymobacter</taxon>
    </lineage>
</organism>
<feature type="domain" description="HTH tetR-type" evidence="5">
    <location>
        <begin position="10"/>
        <end position="70"/>
    </location>
</feature>
<keyword evidence="7" id="KW-1185">Reference proteome</keyword>
<dbReference type="Pfam" id="PF00440">
    <property type="entry name" value="TetR_N"/>
    <property type="match status" value="1"/>
</dbReference>
<name>A0A348HBB5_9GAMM</name>
<dbReference type="InterPro" id="IPR001647">
    <property type="entry name" value="HTH_TetR"/>
</dbReference>
<evidence type="ECO:0000256" key="2">
    <source>
        <dbReference type="ARBA" id="ARBA00023125"/>
    </source>
</evidence>
<gene>
    <name evidence="6" type="ORF">ZBT109_0117</name>
</gene>
<accession>A0A348HBB5</accession>
<dbReference type="STRING" id="1123510.GCA_000620025_00208"/>
<evidence type="ECO:0000313" key="7">
    <source>
        <dbReference type="Proteomes" id="UP000267342"/>
    </source>
</evidence>
<feature type="DNA-binding region" description="H-T-H motif" evidence="4">
    <location>
        <begin position="33"/>
        <end position="52"/>
    </location>
</feature>
<dbReference type="SUPFAM" id="SSF46689">
    <property type="entry name" value="Homeodomain-like"/>
    <property type="match status" value="1"/>
</dbReference>
<evidence type="ECO:0000313" key="6">
    <source>
        <dbReference type="EMBL" id="BBG28917.1"/>
    </source>
</evidence>
<evidence type="ECO:0000259" key="5">
    <source>
        <dbReference type="PROSITE" id="PS50977"/>
    </source>
</evidence>
<proteinExistence type="predicted"/>